<reference evidence="5 6" key="1">
    <citation type="submission" date="2020-12" db="EMBL/GenBank/DDBJ databases">
        <authorList>
            <person name="Shan Y."/>
        </authorList>
    </citation>
    <scope>NUCLEOTIDE SEQUENCE [LARGE SCALE GENOMIC DNA]</scope>
    <source>
        <strain evidence="6">csc3.9</strain>
    </source>
</reference>
<evidence type="ECO:0000313" key="6">
    <source>
        <dbReference type="Proteomes" id="UP000596063"/>
    </source>
</evidence>
<evidence type="ECO:0000313" key="5">
    <source>
        <dbReference type="EMBL" id="QQD19002.1"/>
    </source>
</evidence>
<accession>A0A7T4R2F6</accession>
<dbReference type="RefSeq" id="WP_198570487.1">
    <property type="nucleotide sequence ID" value="NZ_CP066167.1"/>
</dbReference>
<dbReference type="InterPro" id="IPR032687">
    <property type="entry name" value="AraC-type_N"/>
</dbReference>
<dbReference type="InterPro" id="IPR018060">
    <property type="entry name" value="HTH_AraC"/>
</dbReference>
<gene>
    <name evidence="5" type="ORF">I6N98_03845</name>
</gene>
<dbReference type="PROSITE" id="PS01124">
    <property type="entry name" value="HTH_ARAC_FAMILY_2"/>
    <property type="match status" value="1"/>
</dbReference>
<dbReference type="SUPFAM" id="SSF46689">
    <property type="entry name" value="Homeodomain-like"/>
    <property type="match status" value="1"/>
</dbReference>
<dbReference type="PANTHER" id="PTHR47894:SF1">
    <property type="entry name" value="HTH-TYPE TRANSCRIPTIONAL REGULATOR VQSM"/>
    <property type="match status" value="1"/>
</dbReference>
<protein>
    <submittedName>
        <fullName evidence="5">AraC family transcriptional regulator</fullName>
    </submittedName>
</protein>
<evidence type="ECO:0000256" key="1">
    <source>
        <dbReference type="ARBA" id="ARBA00023015"/>
    </source>
</evidence>
<dbReference type="AlphaFoldDB" id="A0A7T4R2F6"/>
<feature type="domain" description="HTH araC/xylS-type" evidence="4">
    <location>
        <begin position="243"/>
        <end position="340"/>
    </location>
</feature>
<dbReference type="SMART" id="SM00342">
    <property type="entry name" value="HTH_ARAC"/>
    <property type="match status" value="1"/>
</dbReference>
<proteinExistence type="predicted"/>
<dbReference type="GO" id="GO:0000976">
    <property type="term" value="F:transcription cis-regulatory region binding"/>
    <property type="evidence" value="ECO:0007669"/>
    <property type="project" value="TreeGrafter"/>
</dbReference>
<keyword evidence="2" id="KW-0238">DNA-binding</keyword>
<dbReference type="EMBL" id="CP066167">
    <property type="protein sequence ID" value="QQD19002.1"/>
    <property type="molecule type" value="Genomic_DNA"/>
</dbReference>
<evidence type="ECO:0000256" key="2">
    <source>
        <dbReference type="ARBA" id="ARBA00023125"/>
    </source>
</evidence>
<dbReference type="Gene3D" id="1.10.10.60">
    <property type="entry name" value="Homeodomain-like"/>
    <property type="match status" value="1"/>
</dbReference>
<organism evidence="5 6">
    <name type="scientific">Spongiibacter nanhainus</name>
    <dbReference type="NCBI Taxonomy" id="2794344"/>
    <lineage>
        <taxon>Bacteria</taxon>
        <taxon>Pseudomonadati</taxon>
        <taxon>Pseudomonadota</taxon>
        <taxon>Gammaproteobacteria</taxon>
        <taxon>Cellvibrionales</taxon>
        <taxon>Spongiibacteraceae</taxon>
        <taxon>Spongiibacter</taxon>
    </lineage>
</organism>
<keyword evidence="6" id="KW-1185">Reference proteome</keyword>
<keyword evidence="1" id="KW-0805">Transcription regulation</keyword>
<dbReference type="Pfam" id="PF12833">
    <property type="entry name" value="HTH_18"/>
    <property type="match status" value="1"/>
</dbReference>
<dbReference type="Proteomes" id="UP000596063">
    <property type="component" value="Chromosome"/>
</dbReference>
<evidence type="ECO:0000259" key="4">
    <source>
        <dbReference type="PROSITE" id="PS01124"/>
    </source>
</evidence>
<name>A0A7T4R2F6_9GAMM</name>
<dbReference type="InterPro" id="IPR009057">
    <property type="entry name" value="Homeodomain-like_sf"/>
</dbReference>
<keyword evidence="3" id="KW-0804">Transcription</keyword>
<dbReference type="KEGG" id="snan:I6N98_03845"/>
<dbReference type="PANTHER" id="PTHR47894">
    <property type="entry name" value="HTH-TYPE TRANSCRIPTIONAL REGULATOR GADX"/>
    <property type="match status" value="1"/>
</dbReference>
<sequence length="345" mass="39454">MELRSSLNTPPARHLIHGLNPLITLLKEHDIDPIALLEKAHIPPDSLGSTTYQLTPHQELGFTEQVILALDRPDLGLVVGSRYHLSAYGLLGLAVMTSPDLLRGMTVLYKNILMTWTYMQWITTVRDGKAHVSLDKLRDLGGSHQYMIDRGLVASHTIFKEALGRDIPVQEVRLKHPKPSYAEEYERYFQCPVIFEAEENRYTFAADTLYEPLAQSEPETSRIYDKECEKICAQLARNYTFSDIVRNHILSSPREIFTLETIADYLGMTPRTVQRKLRQEDTSYKDILEDIRKNLAIEYLQSTQFTLEDIAVRLGYADASSFCHAYKRWTGDNPSEVRHKVAIGL</sequence>
<dbReference type="Pfam" id="PF12625">
    <property type="entry name" value="Arabinose_bd"/>
    <property type="match status" value="1"/>
</dbReference>
<dbReference type="GO" id="GO:0003700">
    <property type="term" value="F:DNA-binding transcription factor activity"/>
    <property type="evidence" value="ECO:0007669"/>
    <property type="project" value="InterPro"/>
</dbReference>
<evidence type="ECO:0000256" key="3">
    <source>
        <dbReference type="ARBA" id="ARBA00023163"/>
    </source>
</evidence>
<dbReference type="GO" id="GO:0005829">
    <property type="term" value="C:cytosol"/>
    <property type="evidence" value="ECO:0007669"/>
    <property type="project" value="TreeGrafter"/>
</dbReference>